<accession>A0ABP7NKG6</accession>
<dbReference type="InterPro" id="IPR002347">
    <property type="entry name" value="SDR_fam"/>
</dbReference>
<comment type="caution">
    <text evidence="3">The sequence shown here is derived from an EMBL/GenBank/DDBJ whole genome shotgun (WGS) entry which is preliminary data.</text>
</comment>
<evidence type="ECO:0000313" key="3">
    <source>
        <dbReference type="EMBL" id="GAA3949208.1"/>
    </source>
</evidence>
<keyword evidence="4" id="KW-1185">Reference proteome</keyword>
<dbReference type="PANTHER" id="PTHR44196:SF1">
    <property type="entry name" value="DEHYDROGENASE_REDUCTASE SDR FAMILY MEMBER 7B"/>
    <property type="match status" value="1"/>
</dbReference>
<name>A0ABP7NKG6_9ACTN</name>
<proteinExistence type="inferred from homology"/>
<gene>
    <name evidence="3" type="ORF">GCM10022231_03350</name>
</gene>
<dbReference type="NCBIfam" id="NF006073">
    <property type="entry name" value="PRK08219.1"/>
    <property type="match status" value="1"/>
</dbReference>
<reference evidence="4" key="1">
    <citation type="journal article" date="2019" name="Int. J. Syst. Evol. Microbiol.">
        <title>The Global Catalogue of Microorganisms (GCM) 10K type strain sequencing project: providing services to taxonomists for standard genome sequencing and annotation.</title>
        <authorList>
            <consortium name="The Broad Institute Genomics Platform"/>
            <consortium name="The Broad Institute Genome Sequencing Center for Infectious Disease"/>
            <person name="Wu L."/>
            <person name="Ma J."/>
        </authorList>
    </citation>
    <scope>NUCLEOTIDE SEQUENCE [LARGE SCALE GENOMIC DNA]</scope>
    <source>
        <strain evidence="4">JCM 16923</strain>
    </source>
</reference>
<dbReference type="Pfam" id="PF00106">
    <property type="entry name" value="adh_short"/>
    <property type="match status" value="1"/>
</dbReference>
<dbReference type="EMBL" id="BAAAZW010000001">
    <property type="protein sequence ID" value="GAA3949208.1"/>
    <property type="molecule type" value="Genomic_DNA"/>
</dbReference>
<sequence length="228" mass="24032">MSTVPPTALITGASRGVGARIARALAPTHQLILGGRGSDALDALALELDGAVTLAVDLPDYDAVAAAVETITELDVLIHCAGVASSLEPVADTPVDEWRFVLETNVIAAAELTRLLLPALRARSGHIVFLNSGAGMSVRPQWTPYAASKFALRALADGLRAEEPGLRVTSVFPGRIDTDMQRDIVALEGREYDPSRFLKPETVAAAVVQAVFAPADAHPTEIVLRPRG</sequence>
<evidence type="ECO:0000256" key="1">
    <source>
        <dbReference type="ARBA" id="ARBA00006484"/>
    </source>
</evidence>
<dbReference type="Gene3D" id="3.40.50.720">
    <property type="entry name" value="NAD(P)-binding Rossmann-like Domain"/>
    <property type="match status" value="1"/>
</dbReference>
<protein>
    <submittedName>
        <fullName evidence="3">SDR family oxidoreductase</fullName>
    </submittedName>
</protein>
<comment type="similarity">
    <text evidence="1">Belongs to the short-chain dehydrogenases/reductases (SDR) family.</text>
</comment>
<dbReference type="PROSITE" id="PS00061">
    <property type="entry name" value="ADH_SHORT"/>
    <property type="match status" value="1"/>
</dbReference>
<dbReference type="PRINTS" id="PR00081">
    <property type="entry name" value="GDHRDH"/>
</dbReference>
<keyword evidence="2" id="KW-0560">Oxidoreductase</keyword>
<dbReference type="CDD" id="cd05233">
    <property type="entry name" value="SDR_c"/>
    <property type="match status" value="1"/>
</dbReference>
<dbReference type="InterPro" id="IPR036291">
    <property type="entry name" value="NAD(P)-bd_dom_sf"/>
</dbReference>
<organism evidence="3 4">
    <name type="scientific">Gordonia caeni</name>
    <dbReference type="NCBI Taxonomy" id="1007097"/>
    <lineage>
        <taxon>Bacteria</taxon>
        <taxon>Bacillati</taxon>
        <taxon>Actinomycetota</taxon>
        <taxon>Actinomycetes</taxon>
        <taxon>Mycobacteriales</taxon>
        <taxon>Gordoniaceae</taxon>
        <taxon>Gordonia</taxon>
    </lineage>
</organism>
<evidence type="ECO:0000256" key="2">
    <source>
        <dbReference type="ARBA" id="ARBA00023002"/>
    </source>
</evidence>
<dbReference type="SUPFAM" id="SSF51735">
    <property type="entry name" value="NAD(P)-binding Rossmann-fold domains"/>
    <property type="match status" value="1"/>
</dbReference>
<evidence type="ECO:0000313" key="4">
    <source>
        <dbReference type="Proteomes" id="UP001418444"/>
    </source>
</evidence>
<dbReference type="Proteomes" id="UP001418444">
    <property type="component" value="Unassembled WGS sequence"/>
</dbReference>
<dbReference type="PANTHER" id="PTHR44196">
    <property type="entry name" value="DEHYDROGENASE/REDUCTASE SDR FAMILY MEMBER 7B"/>
    <property type="match status" value="1"/>
</dbReference>
<dbReference type="RefSeq" id="WP_344779928.1">
    <property type="nucleotide sequence ID" value="NZ_BAAAZW010000001.1"/>
</dbReference>
<dbReference type="InterPro" id="IPR020904">
    <property type="entry name" value="Sc_DH/Rdtase_CS"/>
</dbReference>